<keyword evidence="5" id="KW-0325">Glycoprotein</keyword>
<keyword evidence="9" id="KW-1185">Reference proteome</keyword>
<keyword evidence="4" id="KW-0378">Hydrolase</keyword>
<evidence type="ECO:0000313" key="9">
    <source>
        <dbReference type="Proteomes" id="UP001562354"/>
    </source>
</evidence>
<evidence type="ECO:0000313" key="8">
    <source>
        <dbReference type="EMBL" id="KAL1306466.1"/>
    </source>
</evidence>
<dbReference type="Proteomes" id="UP001562354">
    <property type="component" value="Unassembled WGS sequence"/>
</dbReference>
<evidence type="ECO:0000256" key="4">
    <source>
        <dbReference type="ARBA" id="ARBA00022801"/>
    </source>
</evidence>
<feature type="signal peptide" evidence="7">
    <location>
        <begin position="1"/>
        <end position="22"/>
    </location>
</feature>
<dbReference type="PANTHER" id="PTHR11802">
    <property type="entry name" value="SERINE PROTEASE FAMILY S10 SERINE CARBOXYPEPTIDASE"/>
    <property type="match status" value="1"/>
</dbReference>
<dbReference type="InterPro" id="IPR001563">
    <property type="entry name" value="Peptidase_S10"/>
</dbReference>
<dbReference type="InterPro" id="IPR029058">
    <property type="entry name" value="AB_hydrolase_fold"/>
</dbReference>
<dbReference type="RefSeq" id="XP_069202738.1">
    <property type="nucleotide sequence ID" value="XM_069344910.1"/>
</dbReference>
<accession>A0ABR3PJZ8</accession>
<proteinExistence type="inferred from homology"/>
<dbReference type="EMBL" id="JBFMKM010000004">
    <property type="protein sequence ID" value="KAL1306466.1"/>
    <property type="molecule type" value="Genomic_DNA"/>
</dbReference>
<dbReference type="PANTHER" id="PTHR11802:SF64">
    <property type="entry name" value="CARBOXYPEPTIDASE"/>
    <property type="match status" value="1"/>
</dbReference>
<reference evidence="8 9" key="1">
    <citation type="submission" date="2024-07" db="EMBL/GenBank/DDBJ databases">
        <title>Draft sequence of the Neodothiora populina.</title>
        <authorList>
            <person name="Drown D.D."/>
            <person name="Schuette U.S."/>
            <person name="Buechlein A.B."/>
            <person name="Rusch D.R."/>
            <person name="Winton L.W."/>
            <person name="Adams G.A."/>
        </authorList>
    </citation>
    <scope>NUCLEOTIDE SEQUENCE [LARGE SCALE GENOMIC DNA]</scope>
    <source>
        <strain evidence="8 9">CPC 39397</strain>
    </source>
</reference>
<evidence type="ECO:0008006" key="10">
    <source>
        <dbReference type="Google" id="ProtNLM"/>
    </source>
</evidence>
<keyword evidence="7" id="KW-0732">Signal</keyword>
<comment type="caution">
    <text evidence="8">The sequence shown here is derived from an EMBL/GenBank/DDBJ whole genome shotgun (WGS) entry which is preliminary data.</text>
</comment>
<comment type="similarity">
    <text evidence="1">Belongs to the peptidase S10 family.</text>
</comment>
<evidence type="ECO:0000256" key="5">
    <source>
        <dbReference type="ARBA" id="ARBA00023180"/>
    </source>
</evidence>
<dbReference type="SUPFAM" id="SSF53474">
    <property type="entry name" value="alpha/beta-Hydrolases"/>
    <property type="match status" value="1"/>
</dbReference>
<dbReference type="PRINTS" id="PR00724">
    <property type="entry name" value="CRBOXYPTASEC"/>
</dbReference>
<evidence type="ECO:0000256" key="2">
    <source>
        <dbReference type="ARBA" id="ARBA00022645"/>
    </source>
</evidence>
<gene>
    <name evidence="8" type="ORF">AAFC00_005164</name>
</gene>
<feature type="compositionally biased region" description="Polar residues" evidence="6">
    <location>
        <begin position="551"/>
        <end position="564"/>
    </location>
</feature>
<keyword evidence="2" id="KW-0121">Carboxypeptidase</keyword>
<feature type="chain" id="PRO_5046579028" description="Serine carboxypeptidase" evidence="7">
    <location>
        <begin position="23"/>
        <end position="596"/>
    </location>
</feature>
<sequence length="596" mass="65135">MRLSTTTRASLVLASSLGQLAASQFVQAPTNWTHKIGYADVPIRYKEVPTGICELRSNVTSYSGYADVGEHEHLFFWFFEARNADPNKAPLTVWINGGPGSSSMIGLFQELGPCRIDADLNVVDNPYAFNNISNVLFIDQPVQVGLSYSDAIPGWTDPSSGTIVQLPNATCPDYADGNCGTYSYGNQTLTANSTAAAAPNFWKALQGFMGAFPKYSRHGFNFATESYGGHYGPVFNKYIETQNDLIAEGNLSKAHHIDLETVLIGNGWYDPLIQYAAYYNYTVYPGNTYDYVPFNESVSAQMYNAMYGPGNCADQTKDCYARGINEICSAADNFCYSEVENVLDSFANRDEYDIRELQPDSFPETYYVDYLNQPSVQAAIGAYVNFSESNSAVGSAFGSTGDDDRESGTIEAMRYLVEKGITVVMYTGDADYNCNWLGGQAVAETIAAPGFSSAGYTNISTSDGIVHGQVKQAGKFSFLRIYESGHEVPYYQPVVSLEMFDRAISGKDIATGMRTVRGGYATSGPAVSTYREGNATIQYEVIDEGTAVYNTTTNEPESVGNDTETGSKKKRSLEGSKAGGKKRSKRFFKPVHLNIK</sequence>
<dbReference type="Gene3D" id="3.40.50.1820">
    <property type="entry name" value="alpha/beta hydrolase"/>
    <property type="match status" value="1"/>
</dbReference>
<protein>
    <recommendedName>
        <fullName evidence="10">Serine carboxypeptidase</fullName>
    </recommendedName>
</protein>
<evidence type="ECO:0000256" key="7">
    <source>
        <dbReference type="SAM" id="SignalP"/>
    </source>
</evidence>
<feature type="region of interest" description="Disordered" evidence="6">
    <location>
        <begin position="551"/>
        <end position="585"/>
    </location>
</feature>
<evidence type="ECO:0000256" key="6">
    <source>
        <dbReference type="SAM" id="MobiDB-lite"/>
    </source>
</evidence>
<keyword evidence="3" id="KW-0645">Protease</keyword>
<dbReference type="GeneID" id="95978863"/>
<evidence type="ECO:0000256" key="3">
    <source>
        <dbReference type="ARBA" id="ARBA00022670"/>
    </source>
</evidence>
<dbReference type="Pfam" id="PF00450">
    <property type="entry name" value="Peptidase_S10"/>
    <property type="match status" value="2"/>
</dbReference>
<name>A0ABR3PJZ8_9PEZI</name>
<organism evidence="8 9">
    <name type="scientific">Neodothiora populina</name>
    <dbReference type="NCBI Taxonomy" id="2781224"/>
    <lineage>
        <taxon>Eukaryota</taxon>
        <taxon>Fungi</taxon>
        <taxon>Dikarya</taxon>
        <taxon>Ascomycota</taxon>
        <taxon>Pezizomycotina</taxon>
        <taxon>Dothideomycetes</taxon>
        <taxon>Dothideomycetidae</taxon>
        <taxon>Dothideales</taxon>
        <taxon>Dothioraceae</taxon>
        <taxon>Neodothiora</taxon>
    </lineage>
</organism>
<evidence type="ECO:0000256" key="1">
    <source>
        <dbReference type="ARBA" id="ARBA00009431"/>
    </source>
</evidence>